<evidence type="ECO:0000256" key="1">
    <source>
        <dbReference type="SAM" id="Phobius"/>
    </source>
</evidence>
<keyword evidence="1" id="KW-0472">Membrane</keyword>
<comment type="caution">
    <text evidence="2">The sequence shown here is derived from an EMBL/GenBank/DDBJ whole genome shotgun (WGS) entry which is preliminary data.</text>
</comment>
<proteinExistence type="predicted"/>
<keyword evidence="1" id="KW-1133">Transmembrane helix</keyword>
<protein>
    <recommendedName>
        <fullName evidence="4">Preprotein translocase subunit Tim44</fullName>
    </recommendedName>
</protein>
<gene>
    <name evidence="2" type="ORF">QYF49_18805</name>
</gene>
<reference evidence="2" key="1">
    <citation type="submission" date="2023-06" db="EMBL/GenBank/DDBJ databases">
        <title>Draft Genome Sequences of Representative Paenibacillus Polymyxa, Bacillus cereus, Fictibacillus sp., and Brevibacillus agri Strains Isolated from Amazonian Dark Earth.</title>
        <authorList>
            <person name="Pellegrinetti T.A."/>
            <person name="Cunha I.C.M."/>
            <person name="Chaves M.G."/>
            <person name="Freitas A.S."/>
            <person name="Silva A.V.R."/>
            <person name="Tsai S.M."/>
            <person name="Mendes L.W."/>
        </authorList>
    </citation>
    <scope>NUCLEOTIDE SEQUENCE</scope>
    <source>
        <strain evidence="2">CENA-BCM004</strain>
    </source>
</reference>
<evidence type="ECO:0000313" key="2">
    <source>
        <dbReference type="EMBL" id="MDN4075024.1"/>
    </source>
</evidence>
<dbReference type="RefSeq" id="WP_290401142.1">
    <property type="nucleotide sequence ID" value="NZ_JAUHLN010000004.1"/>
</dbReference>
<feature type="transmembrane region" description="Helical" evidence="1">
    <location>
        <begin position="114"/>
        <end position="133"/>
    </location>
</feature>
<name>A0ABT8EAU9_9BACL</name>
<evidence type="ECO:0000313" key="3">
    <source>
        <dbReference type="Proteomes" id="UP001168694"/>
    </source>
</evidence>
<sequence length="148" mass="16230">MLKKMIAATLVMTFVLMPVKDIVFHDQTQTVSAKGYRSGVKSFNSGGKSGGSSFFQNKGQQQNKQKSFFSKNNSYSAKAKKGGFMKGLIYGGIAGMLFGGLLGNMGAFGSFLGLMINIIAVLVIISLITRIFANLRNSRRRQDDRWNK</sequence>
<keyword evidence="1" id="KW-0812">Transmembrane</keyword>
<feature type="transmembrane region" description="Helical" evidence="1">
    <location>
        <begin position="88"/>
        <end position="108"/>
    </location>
</feature>
<evidence type="ECO:0008006" key="4">
    <source>
        <dbReference type="Google" id="ProtNLM"/>
    </source>
</evidence>
<keyword evidence="3" id="KW-1185">Reference proteome</keyword>
<dbReference type="Proteomes" id="UP001168694">
    <property type="component" value="Unassembled WGS sequence"/>
</dbReference>
<accession>A0ABT8EAU9</accession>
<organism evidence="2 3">
    <name type="scientific">Fictibacillus terranigra</name>
    <dbReference type="NCBI Taxonomy" id="3058424"/>
    <lineage>
        <taxon>Bacteria</taxon>
        <taxon>Bacillati</taxon>
        <taxon>Bacillota</taxon>
        <taxon>Bacilli</taxon>
        <taxon>Bacillales</taxon>
        <taxon>Fictibacillaceae</taxon>
        <taxon>Fictibacillus</taxon>
    </lineage>
</organism>
<dbReference type="EMBL" id="JAUHLN010000004">
    <property type="protein sequence ID" value="MDN4075024.1"/>
    <property type="molecule type" value="Genomic_DNA"/>
</dbReference>